<dbReference type="InterPro" id="IPR045082">
    <property type="entry name" value="ATP_syn_F0_a_bact/chloroplast"/>
</dbReference>
<dbReference type="Pfam" id="PF00119">
    <property type="entry name" value="ATP-synt_A"/>
    <property type="match status" value="1"/>
</dbReference>
<feature type="transmembrane region" description="Helical" evidence="11">
    <location>
        <begin position="165"/>
        <end position="187"/>
    </location>
</feature>
<dbReference type="PANTHER" id="PTHR42823">
    <property type="entry name" value="ATP SYNTHASE SUBUNIT A, CHLOROPLASTIC"/>
    <property type="match status" value="1"/>
</dbReference>
<keyword evidence="14" id="KW-1185">Reference proteome</keyword>
<evidence type="ECO:0000256" key="12">
    <source>
        <dbReference type="RuleBase" id="RU000483"/>
    </source>
</evidence>
<dbReference type="NCBIfam" id="NF004481">
    <property type="entry name" value="PRK05815.2-3"/>
    <property type="match status" value="1"/>
</dbReference>
<comment type="similarity">
    <text evidence="2 11 12">Belongs to the ATPase A chain family.</text>
</comment>
<dbReference type="PANTHER" id="PTHR42823:SF3">
    <property type="entry name" value="ATP SYNTHASE SUBUNIT A, CHLOROPLASTIC"/>
    <property type="match status" value="1"/>
</dbReference>
<dbReference type="PRINTS" id="PR00123">
    <property type="entry name" value="ATPASEA"/>
</dbReference>
<feature type="transmembrane region" description="Helical" evidence="11">
    <location>
        <begin position="193"/>
        <end position="216"/>
    </location>
</feature>
<evidence type="ECO:0000256" key="11">
    <source>
        <dbReference type="HAMAP-Rule" id="MF_01393"/>
    </source>
</evidence>
<dbReference type="CDD" id="cd00310">
    <property type="entry name" value="ATP-synt_Fo_a_6"/>
    <property type="match status" value="1"/>
</dbReference>
<keyword evidence="7 11" id="KW-1133">Transmembrane helix</keyword>
<dbReference type="RefSeq" id="WP_323260450.1">
    <property type="nucleotide sequence ID" value="NZ_JAYGIE010000016.1"/>
</dbReference>
<reference evidence="13 14" key="1">
    <citation type="submission" date="2023-12" db="EMBL/GenBank/DDBJ databases">
        <title>Baltic Sea Cyanobacteria.</title>
        <authorList>
            <person name="Delbaje E."/>
            <person name="Fewer D.P."/>
            <person name="Shishido T.K."/>
        </authorList>
    </citation>
    <scope>NUCLEOTIDE SEQUENCE [LARGE SCALE GENOMIC DNA]</scope>
    <source>
        <strain evidence="13 14">UHCC 0370</strain>
    </source>
</reference>
<keyword evidence="3 11" id="KW-0813">Transport</keyword>
<evidence type="ECO:0000313" key="13">
    <source>
        <dbReference type="EMBL" id="MEA5477079.1"/>
    </source>
</evidence>
<evidence type="ECO:0000256" key="8">
    <source>
        <dbReference type="ARBA" id="ARBA00023065"/>
    </source>
</evidence>
<comment type="function">
    <text evidence="11 12">Key component of the proton channel; it plays a direct role in the translocation of protons across the membrane.</text>
</comment>
<dbReference type="NCBIfam" id="TIGR01131">
    <property type="entry name" value="ATP_synt_6_or_A"/>
    <property type="match status" value="1"/>
</dbReference>
<dbReference type="PROSITE" id="PS00449">
    <property type="entry name" value="ATPASE_A"/>
    <property type="match status" value="1"/>
</dbReference>
<evidence type="ECO:0000256" key="1">
    <source>
        <dbReference type="ARBA" id="ARBA00004141"/>
    </source>
</evidence>
<evidence type="ECO:0000256" key="5">
    <source>
        <dbReference type="ARBA" id="ARBA00022692"/>
    </source>
</evidence>
<keyword evidence="11" id="KW-0793">Thylakoid</keyword>
<dbReference type="NCBIfam" id="TIGR03306">
    <property type="entry name" value="altF1_A"/>
    <property type="match status" value="1"/>
</dbReference>
<dbReference type="EMBL" id="JAYGIE010000016">
    <property type="protein sequence ID" value="MEA5477079.1"/>
    <property type="molecule type" value="Genomic_DNA"/>
</dbReference>
<keyword evidence="8 11" id="KW-0406">Ion transport</keyword>
<keyword evidence="4 11" id="KW-0138">CF(0)</keyword>
<keyword evidence="9 11" id="KW-0472">Membrane</keyword>
<feature type="transmembrane region" description="Helical" evidence="11">
    <location>
        <begin position="20"/>
        <end position="39"/>
    </location>
</feature>
<dbReference type="InterPro" id="IPR035908">
    <property type="entry name" value="F0_ATP_A_sf"/>
</dbReference>
<dbReference type="SUPFAM" id="SSF81336">
    <property type="entry name" value="F1F0 ATP synthase subunit A"/>
    <property type="match status" value="1"/>
</dbReference>
<evidence type="ECO:0000256" key="4">
    <source>
        <dbReference type="ARBA" id="ARBA00022547"/>
    </source>
</evidence>
<dbReference type="HAMAP" id="MF_01393">
    <property type="entry name" value="ATP_synth_a_bact"/>
    <property type="match status" value="1"/>
</dbReference>
<evidence type="ECO:0000256" key="9">
    <source>
        <dbReference type="ARBA" id="ARBA00023136"/>
    </source>
</evidence>
<dbReference type="Gene3D" id="1.20.120.220">
    <property type="entry name" value="ATP synthase, F0 complex, subunit A"/>
    <property type="match status" value="1"/>
</dbReference>
<comment type="caution">
    <text evidence="13">The sequence shown here is derived from an EMBL/GenBank/DDBJ whole genome shotgun (WGS) entry which is preliminary data.</text>
</comment>
<gene>
    <name evidence="11" type="primary">atpB</name>
    <name evidence="11" type="synonym">atpI</name>
    <name evidence="13" type="ORF">VB774_05545</name>
</gene>
<comment type="subcellular location">
    <subcellularLocation>
        <location evidence="12">Cell membrane</location>
        <topology evidence="12">Multi-pass membrane protein</topology>
    </subcellularLocation>
    <subcellularLocation>
        <location evidence="11">Cellular thylakoid membrane</location>
        <topology evidence="11">Multi-pass membrane protein</topology>
    </subcellularLocation>
    <subcellularLocation>
        <location evidence="1">Membrane</location>
        <topology evidence="1">Multi-pass membrane protein</topology>
    </subcellularLocation>
</comment>
<evidence type="ECO:0000256" key="7">
    <source>
        <dbReference type="ARBA" id="ARBA00022989"/>
    </source>
</evidence>
<sequence length="221" mass="24543">MNISPDEIIYWQMEFVSINATLVFTWLVMLLLGIGSWLVTRHLSIELKLSRWQNLLEILVINLQEQIQETSGQTPNRYLPFVGTLFIFIATANILAIVPLYQTPTGSLSTTAALSILVFFAVPFFGIRQQGIAKYLYQYLEPSPILLPFTVISELSRTLALTVRLFGNVMSGGLIGAILLSLAPLFFPIVMQALGLLTGIIQAYVFSILTVIYISAASHES</sequence>
<dbReference type="InterPro" id="IPR023011">
    <property type="entry name" value="ATP_synth_F0_asu_AS"/>
</dbReference>
<name>A0ABU5TG07_9CYAN</name>
<evidence type="ECO:0000256" key="2">
    <source>
        <dbReference type="ARBA" id="ARBA00006810"/>
    </source>
</evidence>
<dbReference type="InterPro" id="IPR017692">
    <property type="entry name" value="Alt_ATP_synth_F0_Asu"/>
</dbReference>
<protein>
    <recommendedName>
        <fullName evidence="11 12">ATP synthase subunit a</fullName>
    </recommendedName>
    <alternativeName>
        <fullName evidence="11">ATP synthase F0 sector subunit a</fullName>
    </alternativeName>
    <alternativeName>
        <fullName evidence="11">F-ATPase subunit 6</fullName>
    </alternativeName>
</protein>
<dbReference type="Proteomes" id="UP001301388">
    <property type="component" value="Unassembled WGS sequence"/>
</dbReference>
<keyword evidence="6 11" id="KW-0375">Hydrogen ion transport</keyword>
<evidence type="ECO:0000256" key="6">
    <source>
        <dbReference type="ARBA" id="ARBA00022781"/>
    </source>
</evidence>
<feature type="transmembrane region" description="Helical" evidence="11">
    <location>
        <begin position="78"/>
        <end position="101"/>
    </location>
</feature>
<keyword evidence="10 11" id="KW-0066">ATP synthesis</keyword>
<organism evidence="13 14">
    <name type="scientific">Pseudanabaena galeata UHCC 0370</name>
    <dbReference type="NCBI Taxonomy" id="3110310"/>
    <lineage>
        <taxon>Bacteria</taxon>
        <taxon>Bacillati</taxon>
        <taxon>Cyanobacteriota</taxon>
        <taxon>Cyanophyceae</taxon>
        <taxon>Pseudanabaenales</taxon>
        <taxon>Pseudanabaenaceae</taxon>
        <taxon>Pseudanabaena</taxon>
    </lineage>
</organism>
<dbReference type="InterPro" id="IPR000568">
    <property type="entry name" value="ATP_synth_F0_asu"/>
</dbReference>
<proteinExistence type="inferred from homology"/>
<evidence type="ECO:0000313" key="14">
    <source>
        <dbReference type="Proteomes" id="UP001301388"/>
    </source>
</evidence>
<feature type="transmembrane region" description="Helical" evidence="11">
    <location>
        <begin position="107"/>
        <end position="127"/>
    </location>
</feature>
<evidence type="ECO:0000256" key="10">
    <source>
        <dbReference type="ARBA" id="ARBA00023310"/>
    </source>
</evidence>
<keyword evidence="5 11" id="KW-0812">Transmembrane</keyword>
<accession>A0ABU5TG07</accession>
<evidence type="ECO:0000256" key="3">
    <source>
        <dbReference type="ARBA" id="ARBA00022448"/>
    </source>
</evidence>